<gene>
    <name evidence="2" type="ORF">JKP88DRAFT_288786</name>
</gene>
<protein>
    <submittedName>
        <fullName evidence="2">Uncharacterized protein</fullName>
    </submittedName>
</protein>
<dbReference type="AlphaFoldDB" id="A0A835Z2F7"/>
<name>A0A835Z2F7_9STRA</name>
<organism evidence="2 3">
    <name type="scientific">Tribonema minus</name>
    <dbReference type="NCBI Taxonomy" id="303371"/>
    <lineage>
        <taxon>Eukaryota</taxon>
        <taxon>Sar</taxon>
        <taxon>Stramenopiles</taxon>
        <taxon>Ochrophyta</taxon>
        <taxon>PX clade</taxon>
        <taxon>Xanthophyceae</taxon>
        <taxon>Tribonematales</taxon>
        <taxon>Tribonemataceae</taxon>
        <taxon>Tribonema</taxon>
    </lineage>
</organism>
<evidence type="ECO:0000313" key="2">
    <source>
        <dbReference type="EMBL" id="KAG5186006.1"/>
    </source>
</evidence>
<dbReference type="EMBL" id="JAFCMP010000114">
    <property type="protein sequence ID" value="KAG5186006.1"/>
    <property type="molecule type" value="Genomic_DNA"/>
</dbReference>
<comment type="caution">
    <text evidence="2">The sequence shown here is derived from an EMBL/GenBank/DDBJ whole genome shotgun (WGS) entry which is preliminary data.</text>
</comment>
<evidence type="ECO:0000313" key="3">
    <source>
        <dbReference type="Proteomes" id="UP000664859"/>
    </source>
</evidence>
<dbReference type="Proteomes" id="UP000664859">
    <property type="component" value="Unassembled WGS sequence"/>
</dbReference>
<keyword evidence="3" id="KW-1185">Reference proteome</keyword>
<evidence type="ECO:0000256" key="1">
    <source>
        <dbReference type="SAM" id="MobiDB-lite"/>
    </source>
</evidence>
<proteinExistence type="predicted"/>
<sequence length="92" mass="8842">MDGIAAAPSREPARMAVHTIVEAAEVSLVACSAGAASVAAAAAEAEDAAAEDARGGGARRPASHRGGHASAARALSPPTDAPRPVTDDGGTS</sequence>
<reference evidence="2" key="1">
    <citation type="submission" date="2021-02" db="EMBL/GenBank/DDBJ databases">
        <title>First Annotated Genome of the Yellow-green Alga Tribonema minus.</title>
        <authorList>
            <person name="Mahan K.M."/>
        </authorList>
    </citation>
    <scope>NUCLEOTIDE SEQUENCE</scope>
    <source>
        <strain evidence="2">UTEX B ZZ1240</strain>
    </source>
</reference>
<accession>A0A835Z2F7</accession>
<feature type="region of interest" description="Disordered" evidence="1">
    <location>
        <begin position="41"/>
        <end position="92"/>
    </location>
</feature>